<dbReference type="Pfam" id="PF02518">
    <property type="entry name" value="HATPase_c"/>
    <property type="match status" value="1"/>
</dbReference>
<keyword evidence="10" id="KW-0472">Membrane</keyword>
<evidence type="ECO:0000256" key="10">
    <source>
        <dbReference type="SAM" id="Phobius"/>
    </source>
</evidence>
<reference evidence="16" key="1">
    <citation type="submission" date="2016-10" db="EMBL/GenBank/DDBJ databases">
        <authorList>
            <person name="Varghese N."/>
            <person name="Submissions S."/>
        </authorList>
    </citation>
    <scope>NUCLEOTIDE SEQUENCE [LARGE SCALE GENOMIC DNA]</scope>
    <source>
        <strain evidence="16">CGMCC 1.6494</strain>
    </source>
</reference>
<dbReference type="PANTHER" id="PTHR43065:SF46">
    <property type="entry name" value="C4-DICARBOXYLATE TRANSPORT SENSOR PROTEIN DCTB"/>
    <property type="match status" value="1"/>
</dbReference>
<name>A0A1G9XNA3_9GAMM</name>
<dbReference type="PROSITE" id="PS50109">
    <property type="entry name" value="HIS_KIN"/>
    <property type="match status" value="1"/>
</dbReference>
<accession>A0A1G9XNA3</accession>
<dbReference type="Pfam" id="PF00072">
    <property type="entry name" value="Response_reg"/>
    <property type="match status" value="1"/>
</dbReference>
<dbReference type="InterPro" id="IPR001610">
    <property type="entry name" value="PAC"/>
</dbReference>
<keyword evidence="7" id="KW-0067">ATP-binding</keyword>
<keyword evidence="6" id="KW-0418">Kinase</keyword>
<dbReference type="Pfam" id="PF08447">
    <property type="entry name" value="PAS_3"/>
    <property type="match status" value="1"/>
</dbReference>
<feature type="domain" description="Response regulatory" evidence="12">
    <location>
        <begin position="755"/>
        <end position="870"/>
    </location>
</feature>
<keyword evidence="10" id="KW-1133">Transmembrane helix</keyword>
<dbReference type="InterPro" id="IPR001789">
    <property type="entry name" value="Sig_transdc_resp-reg_receiver"/>
</dbReference>
<feature type="domain" description="PAS" evidence="13">
    <location>
        <begin position="128"/>
        <end position="197"/>
    </location>
</feature>
<feature type="transmembrane region" description="Helical" evidence="10">
    <location>
        <begin position="90"/>
        <end position="108"/>
    </location>
</feature>
<dbReference type="SMART" id="SM00387">
    <property type="entry name" value="HATPase_c"/>
    <property type="match status" value="1"/>
</dbReference>
<evidence type="ECO:0000256" key="1">
    <source>
        <dbReference type="ARBA" id="ARBA00000085"/>
    </source>
</evidence>
<dbReference type="InterPro" id="IPR013656">
    <property type="entry name" value="PAS_4"/>
</dbReference>
<feature type="transmembrane region" description="Helical" evidence="10">
    <location>
        <begin position="34"/>
        <end position="50"/>
    </location>
</feature>
<dbReference type="Pfam" id="PF08448">
    <property type="entry name" value="PAS_4"/>
    <property type="match status" value="1"/>
</dbReference>
<keyword evidence="3 9" id="KW-0597">Phosphoprotein</keyword>
<dbReference type="CDD" id="cd00082">
    <property type="entry name" value="HisKA"/>
    <property type="match status" value="1"/>
</dbReference>
<evidence type="ECO:0000259" key="13">
    <source>
        <dbReference type="PROSITE" id="PS50112"/>
    </source>
</evidence>
<evidence type="ECO:0000256" key="9">
    <source>
        <dbReference type="PROSITE-ProRule" id="PRU00169"/>
    </source>
</evidence>
<dbReference type="SMART" id="SM00091">
    <property type="entry name" value="PAS"/>
    <property type="match status" value="3"/>
</dbReference>
<dbReference type="PROSITE" id="PS50110">
    <property type="entry name" value="RESPONSE_REGULATORY"/>
    <property type="match status" value="1"/>
</dbReference>
<dbReference type="Proteomes" id="UP000199677">
    <property type="component" value="Unassembled WGS sequence"/>
</dbReference>
<feature type="modified residue" description="4-aspartylphosphate" evidence="9">
    <location>
        <position position="805"/>
    </location>
</feature>
<dbReference type="PROSITE" id="PS50113">
    <property type="entry name" value="PAC"/>
    <property type="match status" value="2"/>
</dbReference>
<keyword evidence="10" id="KW-0812">Transmembrane</keyword>
<dbReference type="OrthoDB" id="9772100at2"/>
<dbReference type="STRING" id="416873.SAMN04487951_101351"/>
<evidence type="ECO:0000256" key="7">
    <source>
        <dbReference type="ARBA" id="ARBA00022840"/>
    </source>
</evidence>
<dbReference type="InterPro" id="IPR000700">
    <property type="entry name" value="PAS-assoc_C"/>
</dbReference>
<feature type="domain" description="PAC" evidence="14">
    <location>
        <begin position="200"/>
        <end position="252"/>
    </location>
</feature>
<dbReference type="AlphaFoldDB" id="A0A1G9XNA3"/>
<dbReference type="InterPro" id="IPR013655">
    <property type="entry name" value="PAS_fold_3"/>
</dbReference>
<keyword evidence="8" id="KW-0902">Two-component regulatory system</keyword>
<evidence type="ECO:0000313" key="15">
    <source>
        <dbReference type="EMBL" id="SDM98238.1"/>
    </source>
</evidence>
<dbReference type="SMART" id="SM00086">
    <property type="entry name" value="PAC"/>
    <property type="match status" value="2"/>
</dbReference>
<dbReference type="EC" id="2.7.13.3" evidence="2"/>
<dbReference type="Gene3D" id="3.30.450.20">
    <property type="entry name" value="PAS domain"/>
    <property type="match status" value="3"/>
</dbReference>
<dbReference type="SMART" id="SM00448">
    <property type="entry name" value="REC"/>
    <property type="match status" value="1"/>
</dbReference>
<feature type="transmembrane region" description="Helical" evidence="10">
    <location>
        <begin position="62"/>
        <end position="78"/>
    </location>
</feature>
<dbReference type="SUPFAM" id="SSF55785">
    <property type="entry name" value="PYP-like sensor domain (PAS domain)"/>
    <property type="match status" value="3"/>
</dbReference>
<evidence type="ECO:0000259" key="12">
    <source>
        <dbReference type="PROSITE" id="PS50110"/>
    </source>
</evidence>
<evidence type="ECO:0000259" key="14">
    <source>
        <dbReference type="PROSITE" id="PS50113"/>
    </source>
</evidence>
<dbReference type="InterPro" id="IPR003594">
    <property type="entry name" value="HATPase_dom"/>
</dbReference>
<evidence type="ECO:0000313" key="16">
    <source>
        <dbReference type="Proteomes" id="UP000199677"/>
    </source>
</evidence>
<keyword evidence="4" id="KW-0808">Transferase</keyword>
<evidence type="ECO:0000256" key="8">
    <source>
        <dbReference type="ARBA" id="ARBA00023012"/>
    </source>
</evidence>
<dbReference type="InterPro" id="IPR036097">
    <property type="entry name" value="HisK_dim/P_sf"/>
</dbReference>
<evidence type="ECO:0000256" key="3">
    <source>
        <dbReference type="ARBA" id="ARBA00022553"/>
    </source>
</evidence>
<dbReference type="Gene3D" id="3.30.565.10">
    <property type="entry name" value="Histidine kinase-like ATPase, C-terminal domain"/>
    <property type="match status" value="1"/>
</dbReference>
<dbReference type="SUPFAM" id="SSF47384">
    <property type="entry name" value="Homodimeric domain of signal transducing histidine kinase"/>
    <property type="match status" value="1"/>
</dbReference>
<dbReference type="Gene3D" id="1.10.287.130">
    <property type="match status" value="1"/>
</dbReference>
<dbReference type="SUPFAM" id="SSF55874">
    <property type="entry name" value="ATPase domain of HSP90 chaperone/DNA topoisomerase II/histidine kinase"/>
    <property type="match status" value="1"/>
</dbReference>
<dbReference type="InterPro" id="IPR005467">
    <property type="entry name" value="His_kinase_dom"/>
</dbReference>
<dbReference type="InterPro" id="IPR000014">
    <property type="entry name" value="PAS"/>
</dbReference>
<keyword evidence="16" id="KW-1185">Reference proteome</keyword>
<dbReference type="PROSITE" id="PS50112">
    <property type="entry name" value="PAS"/>
    <property type="match status" value="3"/>
</dbReference>
<dbReference type="PANTHER" id="PTHR43065">
    <property type="entry name" value="SENSOR HISTIDINE KINASE"/>
    <property type="match status" value="1"/>
</dbReference>
<dbReference type="InterPro" id="IPR036890">
    <property type="entry name" value="HATPase_C_sf"/>
</dbReference>
<evidence type="ECO:0000259" key="11">
    <source>
        <dbReference type="PROSITE" id="PS50109"/>
    </source>
</evidence>
<evidence type="ECO:0000256" key="6">
    <source>
        <dbReference type="ARBA" id="ARBA00022777"/>
    </source>
</evidence>
<keyword evidence="5" id="KW-0547">Nucleotide-binding</keyword>
<evidence type="ECO:0000256" key="2">
    <source>
        <dbReference type="ARBA" id="ARBA00012438"/>
    </source>
</evidence>
<feature type="domain" description="PAS" evidence="13">
    <location>
        <begin position="253"/>
        <end position="298"/>
    </location>
</feature>
<comment type="catalytic activity">
    <reaction evidence="1">
        <text>ATP + protein L-histidine = ADP + protein N-phospho-L-histidine.</text>
        <dbReference type="EC" id="2.7.13.3"/>
    </reaction>
</comment>
<feature type="transmembrane region" description="Helical" evidence="10">
    <location>
        <begin position="12"/>
        <end position="28"/>
    </location>
</feature>
<dbReference type="Gene3D" id="3.40.50.2300">
    <property type="match status" value="1"/>
</dbReference>
<dbReference type="SMART" id="SM00388">
    <property type="entry name" value="HisKA"/>
    <property type="match status" value="1"/>
</dbReference>
<dbReference type="FunFam" id="3.30.450.20:FF:000099">
    <property type="entry name" value="Sensory box sensor histidine kinase"/>
    <property type="match status" value="1"/>
</dbReference>
<organism evidence="15 16">
    <name type="scientific">Vreelandella arcis</name>
    <dbReference type="NCBI Taxonomy" id="416873"/>
    <lineage>
        <taxon>Bacteria</taxon>
        <taxon>Pseudomonadati</taxon>
        <taxon>Pseudomonadota</taxon>
        <taxon>Gammaproteobacteria</taxon>
        <taxon>Oceanospirillales</taxon>
        <taxon>Halomonadaceae</taxon>
        <taxon>Vreelandella</taxon>
    </lineage>
</organism>
<feature type="domain" description="PAC" evidence="14">
    <location>
        <begin position="443"/>
        <end position="497"/>
    </location>
</feature>
<dbReference type="InterPro" id="IPR011006">
    <property type="entry name" value="CheY-like_superfamily"/>
</dbReference>
<dbReference type="NCBIfam" id="TIGR00229">
    <property type="entry name" value="sensory_box"/>
    <property type="match status" value="3"/>
</dbReference>
<feature type="domain" description="PAS" evidence="13">
    <location>
        <begin position="366"/>
        <end position="416"/>
    </location>
</feature>
<dbReference type="GO" id="GO:0005524">
    <property type="term" value="F:ATP binding"/>
    <property type="evidence" value="ECO:0007669"/>
    <property type="project" value="UniProtKB-KW"/>
</dbReference>
<dbReference type="Pfam" id="PF00512">
    <property type="entry name" value="HisKA"/>
    <property type="match status" value="1"/>
</dbReference>
<sequence>MTLQESQARARPIVKALILVLLSAVFLTDLFTQLGFAHGILYLPVLIWAVRLRGRSGPFQKTVLLLSLVGVTIGYFLAPEPAEGFPDYYVVVNRILSAAILIFSYCVLKRNLDMKARFSEVEQKEEDQREYLQYFIEYMPIQIWSANPEGQVDFVSGQLVEFTGKSEDEILADWLAILHPDDREKTRKAWAHSVANGDPYRIDFRLQRHDGVFVWFQTQATAQKDPKGNVKRWLGSSIDIDDLRQLQEESERQAAKFQHTVESITDAFFTLDQEFRFTYLNKKAADTLGVASTQYLGEVIWGACSIGYYSPFARQYRQAAETQEKLHFEEYFEPADLWLEVHVYPSSEGLTVYFSDVTVQRQEKEQLKLLSSAVARLNDIILITEAEPIGDPGPRIVFVNDAFEKRTGYTREEAIGASPKILQGAKTSRAELDRIRLALEKWEPVRAQLINYTKSGEEFWLELDIVPLTNESGWYTHWVAVERDITEQKAMQEQLVASQKMESIGQLTGGMSHDFNNLLTVILGNAELLEEELEGNEELSSLAALICQAAEKGAALTRNLLAFARKQPLSPQIISVGDLLRDMQPILKTSLGERNHLELETAESLWNVFVDPAQLESAILNLAINAHDAMPRGGSVKVLANNYVVEEIERTQDPDLLPGQYVQISFTDNGEGIPLELQKRIFEPFFSTKPETKGSGLGLSMIFGFLKQSRGTITVYSEPGLGTTFHLYLPRADTELRIDPEEQSLHVNTDYHDASVLVVEDNPEIRTLAENALTQHGFKVVSAASGDEAMDLINGGLQTDLLFTDFVMPGRLSGPELATMAVDKMPGVRVILTSGFADLRSVFPSYSENHTLLPKPYRSGELIGLVRQMLRLSSLN</sequence>
<dbReference type="CDD" id="cd00130">
    <property type="entry name" value="PAS"/>
    <property type="match status" value="2"/>
</dbReference>
<dbReference type="PRINTS" id="PR00344">
    <property type="entry name" value="BCTRLSENSOR"/>
</dbReference>
<dbReference type="InterPro" id="IPR003661">
    <property type="entry name" value="HisK_dim/P_dom"/>
</dbReference>
<proteinExistence type="predicted"/>
<dbReference type="Pfam" id="PF13426">
    <property type="entry name" value="PAS_9"/>
    <property type="match status" value="1"/>
</dbReference>
<dbReference type="SUPFAM" id="SSF52172">
    <property type="entry name" value="CheY-like"/>
    <property type="match status" value="1"/>
</dbReference>
<dbReference type="EMBL" id="FNII01000001">
    <property type="protein sequence ID" value="SDM98238.1"/>
    <property type="molecule type" value="Genomic_DNA"/>
</dbReference>
<protein>
    <recommendedName>
        <fullName evidence="2">histidine kinase</fullName>
        <ecNumber evidence="2">2.7.13.3</ecNumber>
    </recommendedName>
</protein>
<dbReference type="GO" id="GO:0000155">
    <property type="term" value="F:phosphorelay sensor kinase activity"/>
    <property type="evidence" value="ECO:0007669"/>
    <property type="project" value="InterPro"/>
</dbReference>
<evidence type="ECO:0000256" key="4">
    <source>
        <dbReference type="ARBA" id="ARBA00022679"/>
    </source>
</evidence>
<gene>
    <name evidence="15" type="ORF">SAMN04487951_101351</name>
</gene>
<dbReference type="RefSeq" id="WP_089701861.1">
    <property type="nucleotide sequence ID" value="NZ_FNII01000001.1"/>
</dbReference>
<feature type="domain" description="Histidine kinase" evidence="11">
    <location>
        <begin position="510"/>
        <end position="733"/>
    </location>
</feature>
<dbReference type="InterPro" id="IPR035965">
    <property type="entry name" value="PAS-like_dom_sf"/>
</dbReference>
<evidence type="ECO:0000256" key="5">
    <source>
        <dbReference type="ARBA" id="ARBA00022741"/>
    </source>
</evidence>
<dbReference type="InterPro" id="IPR004358">
    <property type="entry name" value="Sig_transdc_His_kin-like_C"/>
</dbReference>